<accession>A0A166X840</accession>
<feature type="region of interest" description="Disordered" evidence="1">
    <location>
        <begin position="173"/>
        <end position="203"/>
    </location>
</feature>
<dbReference type="AlphaFoldDB" id="A0A166X840"/>
<keyword evidence="3" id="KW-1185">Reference proteome</keyword>
<dbReference type="Proteomes" id="UP000076532">
    <property type="component" value="Unassembled WGS sequence"/>
</dbReference>
<dbReference type="OrthoDB" id="3064793at2759"/>
<dbReference type="EMBL" id="KV417480">
    <property type="protein sequence ID" value="KZP34513.1"/>
    <property type="molecule type" value="Genomic_DNA"/>
</dbReference>
<evidence type="ECO:0000256" key="1">
    <source>
        <dbReference type="SAM" id="MobiDB-lite"/>
    </source>
</evidence>
<reference evidence="2 3" key="1">
    <citation type="journal article" date="2016" name="Mol. Biol. Evol.">
        <title>Comparative Genomics of Early-Diverging Mushroom-Forming Fungi Provides Insights into the Origins of Lignocellulose Decay Capabilities.</title>
        <authorList>
            <person name="Nagy L.G."/>
            <person name="Riley R."/>
            <person name="Tritt A."/>
            <person name="Adam C."/>
            <person name="Daum C."/>
            <person name="Floudas D."/>
            <person name="Sun H."/>
            <person name="Yadav J.S."/>
            <person name="Pangilinan J."/>
            <person name="Larsson K.H."/>
            <person name="Matsuura K."/>
            <person name="Barry K."/>
            <person name="Labutti K."/>
            <person name="Kuo R."/>
            <person name="Ohm R.A."/>
            <person name="Bhattacharya S.S."/>
            <person name="Shirouzu T."/>
            <person name="Yoshinaga Y."/>
            <person name="Martin F.M."/>
            <person name="Grigoriev I.V."/>
            <person name="Hibbett D.S."/>
        </authorList>
    </citation>
    <scope>NUCLEOTIDE SEQUENCE [LARGE SCALE GENOMIC DNA]</scope>
    <source>
        <strain evidence="2 3">CBS 109695</strain>
    </source>
</reference>
<protein>
    <submittedName>
        <fullName evidence="2">Uncharacterized protein</fullName>
    </submittedName>
</protein>
<name>A0A166X840_9AGAM</name>
<sequence length="290" mass="31777">MQLDSICSDPDDALNARSPFSIPNPLVQINQQPSDSPEHDLLLLHSPQLDPETLFAFTADLPPSSEAFASDDFNHDPPSANVQHSFASKQSSRFNPFSTPGPKFAAVHRPGVYFDSPIEDPSDSDPLDPFQGYQIEELDYKWKPFLRHGRHPELDNTSSNHVFSDIPDVELPRDVSTPLESTDTLTSDIGSFDMSSPSPKPTPEIEQQVRVATPEMKAPAVFAPGPGIFISPLRGSASTPPESGPHPEQPKSQVIFAIFLVSYLVVDSTPDTCTSNTCQSLKHKTCITDR</sequence>
<feature type="region of interest" description="Disordered" evidence="1">
    <location>
        <begin position="1"/>
        <end position="40"/>
    </location>
</feature>
<proteinExistence type="predicted"/>
<organism evidence="2 3">
    <name type="scientific">Athelia psychrophila</name>
    <dbReference type="NCBI Taxonomy" id="1759441"/>
    <lineage>
        <taxon>Eukaryota</taxon>
        <taxon>Fungi</taxon>
        <taxon>Dikarya</taxon>
        <taxon>Basidiomycota</taxon>
        <taxon>Agaricomycotina</taxon>
        <taxon>Agaricomycetes</taxon>
        <taxon>Agaricomycetidae</taxon>
        <taxon>Atheliales</taxon>
        <taxon>Atheliaceae</taxon>
        <taxon>Athelia</taxon>
    </lineage>
</organism>
<feature type="compositionally biased region" description="Polar residues" evidence="1">
    <location>
        <begin position="178"/>
        <end position="197"/>
    </location>
</feature>
<evidence type="ECO:0000313" key="3">
    <source>
        <dbReference type="Proteomes" id="UP000076532"/>
    </source>
</evidence>
<gene>
    <name evidence="2" type="ORF">FIBSPDRAFT_10522</name>
</gene>
<evidence type="ECO:0000313" key="2">
    <source>
        <dbReference type="EMBL" id="KZP34513.1"/>
    </source>
</evidence>